<dbReference type="InterPro" id="IPR004843">
    <property type="entry name" value="Calcineurin-like_PHP"/>
</dbReference>
<accession>A0ABP8QC63</accession>
<sequence length="231" mass="26003">MILVCGDPHGEFEHIIQRVQQAKPAAVIMLGDLCLSQPFELTFASILGLTDIWFIHGNHDTDEVRYHDHLFASSERNLHGRVVEIDGHRVAGLGGIFRSQVWYPPEPPKHSTRQDFQTHCGKGNLWRGGLPRKHRSSIFPEDIEALQGLKADILVTHEAPGEHPYGFQVIDELAQSLEATAIIHGHHHDPFSYGSPHRINVGLRECIEVGQQAMAEALLREKIKPHHHNKP</sequence>
<dbReference type="RefSeq" id="WP_345012713.1">
    <property type="nucleotide sequence ID" value="NZ_BAABFC010000013.1"/>
</dbReference>
<dbReference type="SUPFAM" id="SSF56300">
    <property type="entry name" value="Metallo-dependent phosphatases"/>
    <property type="match status" value="1"/>
</dbReference>
<keyword evidence="3" id="KW-1185">Reference proteome</keyword>
<name>A0ABP8QC63_9GAMM</name>
<evidence type="ECO:0000259" key="1">
    <source>
        <dbReference type="Pfam" id="PF00149"/>
    </source>
</evidence>
<evidence type="ECO:0000313" key="2">
    <source>
        <dbReference type="EMBL" id="GAA4499772.1"/>
    </source>
</evidence>
<dbReference type="Gene3D" id="3.60.21.10">
    <property type="match status" value="1"/>
</dbReference>
<feature type="domain" description="Calcineurin-like phosphoesterase" evidence="1">
    <location>
        <begin position="2"/>
        <end position="190"/>
    </location>
</feature>
<protein>
    <submittedName>
        <fullName evidence="2">Metallophosphoesterase</fullName>
    </submittedName>
</protein>
<gene>
    <name evidence="2" type="ORF">GCM10023095_20420</name>
</gene>
<dbReference type="EMBL" id="BAABFC010000013">
    <property type="protein sequence ID" value="GAA4499772.1"/>
    <property type="molecule type" value="Genomic_DNA"/>
</dbReference>
<dbReference type="InterPro" id="IPR029052">
    <property type="entry name" value="Metallo-depent_PP-like"/>
</dbReference>
<organism evidence="2 3">
    <name type="scientific">Pseudaeromonas paramecii</name>
    <dbReference type="NCBI Taxonomy" id="2138166"/>
    <lineage>
        <taxon>Bacteria</taxon>
        <taxon>Pseudomonadati</taxon>
        <taxon>Pseudomonadota</taxon>
        <taxon>Gammaproteobacteria</taxon>
        <taxon>Aeromonadales</taxon>
        <taxon>Aeromonadaceae</taxon>
        <taxon>Pseudaeromonas</taxon>
    </lineage>
</organism>
<dbReference type="Pfam" id="PF00149">
    <property type="entry name" value="Metallophos"/>
    <property type="match status" value="1"/>
</dbReference>
<comment type="caution">
    <text evidence="2">The sequence shown here is derived from an EMBL/GenBank/DDBJ whole genome shotgun (WGS) entry which is preliminary data.</text>
</comment>
<dbReference type="Proteomes" id="UP001501321">
    <property type="component" value="Unassembled WGS sequence"/>
</dbReference>
<proteinExistence type="predicted"/>
<reference evidence="3" key="1">
    <citation type="journal article" date="2019" name="Int. J. Syst. Evol. Microbiol.">
        <title>The Global Catalogue of Microorganisms (GCM) 10K type strain sequencing project: providing services to taxonomists for standard genome sequencing and annotation.</title>
        <authorList>
            <consortium name="The Broad Institute Genomics Platform"/>
            <consortium name="The Broad Institute Genome Sequencing Center for Infectious Disease"/>
            <person name="Wu L."/>
            <person name="Ma J."/>
        </authorList>
    </citation>
    <scope>NUCLEOTIDE SEQUENCE [LARGE SCALE GENOMIC DNA]</scope>
    <source>
        <strain evidence="3">JCM 32226</strain>
    </source>
</reference>
<evidence type="ECO:0000313" key="3">
    <source>
        <dbReference type="Proteomes" id="UP001501321"/>
    </source>
</evidence>